<evidence type="ECO:0000256" key="4">
    <source>
        <dbReference type="ARBA" id="ARBA00023203"/>
    </source>
</evidence>
<reference evidence="9 10" key="1">
    <citation type="journal article" date="2011" name="Proc. Natl. Acad. Sci. U.S.A.">
        <title>Evolutionary erosion of yeast sex chromosomes by mating-type switching accidents.</title>
        <authorList>
            <person name="Gordon J.L."/>
            <person name="Armisen D."/>
            <person name="Proux-Wera E."/>
            <person name="Oheigeartaigh S.S."/>
            <person name="Byrne K.P."/>
            <person name="Wolfe K.H."/>
        </authorList>
    </citation>
    <scope>NUCLEOTIDE SEQUENCE [LARGE SCALE GENOMIC DNA]</scope>
    <source>
        <strain evidence="10">ATCC MYA-139 / BCRC 22969 / CBS 8797 / CCRC 22969 / KCTC 17520 / NBRC 10181 / NCYC 3082</strain>
    </source>
</reference>
<evidence type="ECO:0000256" key="6">
    <source>
        <dbReference type="SAM" id="MobiDB-lite"/>
    </source>
</evidence>
<keyword evidence="4" id="KW-0009">Actin-binding</keyword>
<sequence length="977" mass="109822">MPKSDANLNKILKKACSIDETAPKRKHVRSCIVYTWDHKSAKEVFRSLQTQPFTTTDVQLFKMLIVMHKIIQEGHPSALKEAIRDREWIRSLERVPTSGPAFEDNGYRRLIKEYVKYLLMKLDFHASHKGFHNGTFEYEEYVSLVSVSDPDEGYETILDLMQLQDFIDEYSNFALASIQSDRVNNDCKIASLIPMVAESYGIYKFVTSMLRAMYRQLGKDDPALQPLRERYELQHARLFELYADCSSIKLLTSLLTLPRLPTQPPNVTDFDKSDAAQDKEIKFHKADRSEPPRRETPSPAPVQPPAPRSRSSSVLATPSNTGMVTGLPVMIPTVTGAAAMVPGITGIPVQPDYYAQQQMQYANEQARLEEQRQQQLREQQAQQQQFQAQVQRAQQEMMNLQLQQQAQQQTDLIALNNQYERDQTMLQQYDQRVQQLEQEVTTMNENAKQQIENKDEQLHSLEEQMDVWQKKYDSLAKLYSQLRQEHLQLLPKFKKLQIKVNSAHEAIRQKEHLETKIKHKDIQMADLIKDRDRLRLENDRLQANGGGAAGSREQTPSAALTENKLNTIMDGCLESGIATIQESVFDLESPANWSAPTSSPALVMTLIESAGEYATEFATSFNDLIVDGIVDGDQASVISNISEFSIAMASLISNCKAYCTTTLSEDINDTTLVKVVKSCAREAQYFFEDLMSDNLASLKDDEERTDLVINANVDMQGKLQELLVALEPLMQKMDRQSSETQNDPHAQLVATEKKIVKSSAKLRVKVNIDGVPQPLVSLSLSIIDAIVALVRAAIECQNEISETTNVSLTQFYKKNSRWTEGLISAARAVGSATNILISTASNLTAHDKTGSPEEIIVASKEVASSTIQLVAASRVKTLPHSKAQSGLEECSKAVTTACRMLVAHVMEGANDAAPSDEKPIEFDSDRAVKTAEMEQQVTILKLEQSLNNARKRLGEIRKHAYYLYDNDDDDESEENGV</sequence>
<name>J7S875_HUIN7</name>
<accession>J7S875</accession>
<dbReference type="Pfam" id="PF01608">
    <property type="entry name" value="I_LWEQ"/>
    <property type="match status" value="1"/>
</dbReference>
<protein>
    <recommendedName>
        <fullName evidence="11">I/LWEQ domain-containing protein</fullName>
    </recommendedName>
</protein>
<dbReference type="RefSeq" id="XP_022464987.1">
    <property type="nucleotide sequence ID" value="XM_022608497.1"/>
</dbReference>
<dbReference type="KEGG" id="kng:KNAG_0F00720"/>
<dbReference type="GO" id="GO:0030136">
    <property type="term" value="C:clathrin-coated vesicle"/>
    <property type="evidence" value="ECO:0007669"/>
    <property type="project" value="TreeGrafter"/>
</dbReference>
<dbReference type="GO" id="GO:0006897">
    <property type="term" value="P:endocytosis"/>
    <property type="evidence" value="ECO:0007669"/>
    <property type="project" value="EnsemblFungi"/>
</dbReference>
<dbReference type="Pfam" id="PF07651">
    <property type="entry name" value="ANTH"/>
    <property type="match status" value="1"/>
</dbReference>
<dbReference type="SUPFAM" id="SSF48464">
    <property type="entry name" value="ENTH/VHS domain"/>
    <property type="match status" value="1"/>
</dbReference>
<dbReference type="CDD" id="cd17007">
    <property type="entry name" value="ANTH_N_Sla2p"/>
    <property type="match status" value="1"/>
</dbReference>
<feature type="domain" description="ENTH" evidence="7">
    <location>
        <begin position="1"/>
        <end position="132"/>
    </location>
</feature>
<comment type="subcellular location">
    <subcellularLocation>
        <location evidence="1">Cytoplasm</location>
    </subcellularLocation>
</comment>
<evidence type="ECO:0000259" key="7">
    <source>
        <dbReference type="PROSITE" id="PS50942"/>
    </source>
</evidence>
<dbReference type="GO" id="GO:0048268">
    <property type="term" value="P:clathrin coat assembly"/>
    <property type="evidence" value="ECO:0007669"/>
    <property type="project" value="TreeGrafter"/>
</dbReference>
<dbReference type="AlphaFoldDB" id="J7S875"/>
<organism evidence="9 10">
    <name type="scientific">Huiozyma naganishii (strain ATCC MYA-139 / BCRC 22969 / CBS 8797 / KCTC 17520 / NBRC 10181 / NCYC 3082 / Yp74L-3)</name>
    <name type="common">Yeast</name>
    <name type="synonym">Kazachstania naganishii</name>
    <dbReference type="NCBI Taxonomy" id="1071383"/>
    <lineage>
        <taxon>Eukaryota</taxon>
        <taxon>Fungi</taxon>
        <taxon>Dikarya</taxon>
        <taxon>Ascomycota</taxon>
        <taxon>Saccharomycotina</taxon>
        <taxon>Saccharomycetes</taxon>
        <taxon>Saccharomycetales</taxon>
        <taxon>Saccharomycetaceae</taxon>
        <taxon>Huiozyma</taxon>
    </lineage>
</organism>
<evidence type="ECO:0000256" key="5">
    <source>
        <dbReference type="SAM" id="Coils"/>
    </source>
</evidence>
<dbReference type="GeneID" id="34526456"/>
<dbReference type="Proteomes" id="UP000006310">
    <property type="component" value="Chromosome 6"/>
</dbReference>
<dbReference type="GO" id="GO:0007015">
    <property type="term" value="P:actin filament organization"/>
    <property type="evidence" value="ECO:0007669"/>
    <property type="project" value="EnsemblFungi"/>
</dbReference>
<dbReference type="OrthoDB" id="10262320at2759"/>
<feature type="compositionally biased region" description="Pro residues" evidence="6">
    <location>
        <begin position="298"/>
        <end position="307"/>
    </location>
</feature>
<comment type="similarity">
    <text evidence="2">Belongs to the SLA2 family.</text>
</comment>
<dbReference type="HOGENOM" id="CLU_004601_0_0_1"/>
<dbReference type="InterPro" id="IPR030224">
    <property type="entry name" value="Sla2_fam"/>
</dbReference>
<dbReference type="EMBL" id="HE978319">
    <property type="protein sequence ID" value="CCK70741.1"/>
    <property type="molecule type" value="Genomic_DNA"/>
</dbReference>
<dbReference type="GO" id="GO:0030479">
    <property type="term" value="C:actin cortical patch"/>
    <property type="evidence" value="ECO:0007669"/>
    <property type="project" value="EnsemblFungi"/>
</dbReference>
<evidence type="ECO:0000313" key="10">
    <source>
        <dbReference type="Proteomes" id="UP000006310"/>
    </source>
</evidence>
<dbReference type="Gene3D" id="1.25.40.90">
    <property type="match status" value="1"/>
</dbReference>
<dbReference type="GO" id="GO:0035615">
    <property type="term" value="F:clathrin adaptor activity"/>
    <property type="evidence" value="ECO:0007669"/>
    <property type="project" value="TreeGrafter"/>
</dbReference>
<dbReference type="PANTHER" id="PTHR10407">
    <property type="entry name" value="HUNTINGTIN INTERACTING PROTEIN 1"/>
    <property type="match status" value="1"/>
</dbReference>
<keyword evidence="10" id="KW-1185">Reference proteome</keyword>
<feature type="domain" description="I/LWEQ" evidence="8">
    <location>
        <begin position="714"/>
        <end position="964"/>
    </location>
</feature>
<dbReference type="STRING" id="1071383.J7S875"/>
<feature type="coiled-coil region" evidence="5">
    <location>
        <begin position="354"/>
        <end position="485"/>
    </location>
</feature>
<dbReference type="SMART" id="SM00273">
    <property type="entry name" value="ENTH"/>
    <property type="match status" value="1"/>
</dbReference>
<dbReference type="InterPro" id="IPR035964">
    <property type="entry name" value="I/LWEQ_dom_sf"/>
</dbReference>
<dbReference type="InterPro" id="IPR011417">
    <property type="entry name" value="ANTH_dom"/>
</dbReference>
<dbReference type="GO" id="GO:0000131">
    <property type="term" value="C:incipient cellular bud site"/>
    <property type="evidence" value="ECO:0007669"/>
    <property type="project" value="EnsemblFungi"/>
</dbReference>
<evidence type="ECO:0000256" key="1">
    <source>
        <dbReference type="ARBA" id="ARBA00004496"/>
    </source>
</evidence>
<evidence type="ECO:0000256" key="2">
    <source>
        <dbReference type="ARBA" id="ARBA00010135"/>
    </source>
</evidence>
<feature type="region of interest" description="Disordered" evidence="6">
    <location>
        <begin position="262"/>
        <end position="322"/>
    </location>
</feature>
<dbReference type="GO" id="GO:0034316">
    <property type="term" value="P:negative regulation of Arp2/3 complex-mediated actin nucleation"/>
    <property type="evidence" value="ECO:0007669"/>
    <property type="project" value="EnsemblFungi"/>
</dbReference>
<keyword evidence="3" id="KW-0963">Cytoplasm</keyword>
<dbReference type="PROSITE" id="PS50945">
    <property type="entry name" value="I_LWEQ"/>
    <property type="match status" value="1"/>
</dbReference>
<evidence type="ECO:0000313" key="9">
    <source>
        <dbReference type="EMBL" id="CCK70741.1"/>
    </source>
</evidence>
<dbReference type="OMA" id="FQMSVEM"/>
<dbReference type="GO" id="GO:0043325">
    <property type="term" value="F:phosphatidylinositol-3,4-bisphosphate binding"/>
    <property type="evidence" value="ECO:0007669"/>
    <property type="project" value="TreeGrafter"/>
</dbReference>
<dbReference type="GO" id="GO:0000147">
    <property type="term" value="P:actin cortical patch assembly"/>
    <property type="evidence" value="ECO:0007669"/>
    <property type="project" value="EnsemblFungi"/>
</dbReference>
<evidence type="ECO:0000256" key="3">
    <source>
        <dbReference type="ARBA" id="ARBA00022490"/>
    </source>
</evidence>
<dbReference type="SMART" id="SM00307">
    <property type="entry name" value="ILWEQ"/>
    <property type="match status" value="1"/>
</dbReference>
<proteinExistence type="inferred from homology"/>
<keyword evidence="5" id="KW-0175">Coiled coil</keyword>
<dbReference type="InterPro" id="IPR002558">
    <property type="entry name" value="ILWEQ_dom"/>
</dbReference>
<dbReference type="GO" id="GO:0051015">
    <property type="term" value="F:actin filament binding"/>
    <property type="evidence" value="ECO:0007669"/>
    <property type="project" value="TreeGrafter"/>
</dbReference>
<dbReference type="PANTHER" id="PTHR10407:SF15">
    <property type="entry name" value="HUNTINGTIN INTERACTING PROTEIN 1"/>
    <property type="match status" value="1"/>
</dbReference>
<dbReference type="SUPFAM" id="SSF109885">
    <property type="entry name" value="I/LWEQ domain"/>
    <property type="match status" value="1"/>
</dbReference>
<dbReference type="InterPro" id="IPR008942">
    <property type="entry name" value="ENTH_VHS"/>
</dbReference>
<dbReference type="eggNOG" id="KOG0980">
    <property type="taxonomic scope" value="Eukaryota"/>
</dbReference>
<gene>
    <name evidence="9" type="primary">KNAG0F00720</name>
    <name evidence="9" type="ordered locus">KNAG_0F00720</name>
</gene>
<reference evidence="10" key="2">
    <citation type="submission" date="2012-08" db="EMBL/GenBank/DDBJ databases">
        <title>Genome sequence of Kazachstania naganishii.</title>
        <authorList>
            <person name="Gordon J.L."/>
            <person name="Armisen D."/>
            <person name="Proux-Wera E."/>
            <person name="OhEigeartaigh S.S."/>
            <person name="Byrne K.P."/>
            <person name="Wolfe K.H."/>
        </authorList>
    </citation>
    <scope>NUCLEOTIDE SEQUENCE [LARGE SCALE GENOMIC DNA]</scope>
    <source>
        <strain evidence="10">ATCC MYA-139 / BCRC 22969 / CBS 8797 / CCRC 22969 / KCTC 17520 / NBRC 10181 / NCYC 3082</strain>
    </source>
</reference>
<evidence type="ECO:0000259" key="8">
    <source>
        <dbReference type="PROSITE" id="PS50945"/>
    </source>
</evidence>
<dbReference type="Gene3D" id="1.20.1410.10">
    <property type="entry name" value="I/LWEQ domain"/>
    <property type="match status" value="1"/>
</dbReference>
<dbReference type="InterPro" id="IPR013809">
    <property type="entry name" value="ENTH"/>
</dbReference>
<dbReference type="PROSITE" id="PS50942">
    <property type="entry name" value="ENTH"/>
    <property type="match status" value="1"/>
</dbReference>
<feature type="compositionally biased region" description="Basic and acidic residues" evidence="6">
    <location>
        <begin position="269"/>
        <end position="296"/>
    </location>
</feature>
<evidence type="ECO:0008006" key="11">
    <source>
        <dbReference type="Google" id="ProtNLM"/>
    </source>
</evidence>
<dbReference type="GO" id="GO:0032051">
    <property type="term" value="F:clathrin light chain binding"/>
    <property type="evidence" value="ECO:0007669"/>
    <property type="project" value="TreeGrafter"/>
</dbReference>
<dbReference type="GO" id="GO:0080025">
    <property type="term" value="F:phosphatidylinositol-3,5-bisphosphate binding"/>
    <property type="evidence" value="ECO:0007669"/>
    <property type="project" value="TreeGrafter"/>
</dbReference>